<keyword evidence="2" id="KW-0238">DNA-binding</keyword>
<evidence type="ECO:0000313" key="6">
    <source>
        <dbReference type="EMBL" id="MBC2600823.1"/>
    </source>
</evidence>
<dbReference type="Pfam" id="PF12833">
    <property type="entry name" value="HTH_18"/>
    <property type="match status" value="1"/>
</dbReference>
<keyword evidence="1" id="KW-0805">Transcription regulation</keyword>
<keyword evidence="3" id="KW-0010">Activator</keyword>
<evidence type="ECO:0000256" key="1">
    <source>
        <dbReference type="ARBA" id="ARBA00023015"/>
    </source>
</evidence>
<dbReference type="InterPro" id="IPR018062">
    <property type="entry name" value="HTH_AraC-typ_CS"/>
</dbReference>
<dbReference type="SUPFAM" id="SSF46689">
    <property type="entry name" value="Homeodomain-like"/>
    <property type="match status" value="2"/>
</dbReference>
<reference evidence="6 7" key="1">
    <citation type="submission" date="2020-07" db="EMBL/GenBank/DDBJ databases">
        <authorList>
            <person name="Feng X."/>
        </authorList>
    </citation>
    <scope>NUCLEOTIDE SEQUENCE [LARGE SCALE GENOMIC DNA]</scope>
    <source>
        <strain evidence="6 7">JCM14086</strain>
    </source>
</reference>
<dbReference type="InterPro" id="IPR018060">
    <property type="entry name" value="HTH_AraC"/>
</dbReference>
<comment type="caution">
    <text evidence="6">The sequence shown here is derived from an EMBL/GenBank/DDBJ whole genome shotgun (WGS) entry which is preliminary data.</text>
</comment>
<protein>
    <submittedName>
        <fullName evidence="6">AraC family transcriptional regulator</fullName>
    </submittedName>
</protein>
<dbReference type="PANTHER" id="PTHR46796">
    <property type="entry name" value="HTH-TYPE TRANSCRIPTIONAL ACTIVATOR RHAS-RELATED"/>
    <property type="match status" value="1"/>
</dbReference>
<dbReference type="GO" id="GO:0043565">
    <property type="term" value="F:sequence-specific DNA binding"/>
    <property type="evidence" value="ECO:0007669"/>
    <property type="project" value="InterPro"/>
</dbReference>
<evidence type="ECO:0000256" key="2">
    <source>
        <dbReference type="ARBA" id="ARBA00023125"/>
    </source>
</evidence>
<name>A0A7X1AXJ6_9BACT</name>
<evidence type="ECO:0000313" key="7">
    <source>
        <dbReference type="Proteomes" id="UP000525652"/>
    </source>
</evidence>
<evidence type="ECO:0000256" key="4">
    <source>
        <dbReference type="ARBA" id="ARBA00023163"/>
    </source>
</evidence>
<feature type="domain" description="HTH araC/xylS-type" evidence="5">
    <location>
        <begin position="158"/>
        <end position="256"/>
    </location>
</feature>
<dbReference type="InterPro" id="IPR037923">
    <property type="entry name" value="HTH-like"/>
</dbReference>
<keyword evidence="7" id="KW-1185">Reference proteome</keyword>
<gene>
    <name evidence="6" type="ORF">H5P30_03405</name>
</gene>
<dbReference type="InterPro" id="IPR009057">
    <property type="entry name" value="Homeodomain-like_sf"/>
</dbReference>
<dbReference type="GO" id="GO:0003700">
    <property type="term" value="F:DNA-binding transcription factor activity"/>
    <property type="evidence" value="ECO:0007669"/>
    <property type="project" value="InterPro"/>
</dbReference>
<dbReference type="RefSeq" id="WP_185691560.1">
    <property type="nucleotide sequence ID" value="NZ_JACHVA010000038.1"/>
</dbReference>
<dbReference type="PROSITE" id="PS01124">
    <property type="entry name" value="HTH_ARAC_FAMILY_2"/>
    <property type="match status" value="1"/>
</dbReference>
<organism evidence="6 7">
    <name type="scientific">Puniceicoccus vermicola</name>
    <dbReference type="NCBI Taxonomy" id="388746"/>
    <lineage>
        <taxon>Bacteria</taxon>
        <taxon>Pseudomonadati</taxon>
        <taxon>Verrucomicrobiota</taxon>
        <taxon>Opitutia</taxon>
        <taxon>Puniceicoccales</taxon>
        <taxon>Puniceicoccaceae</taxon>
        <taxon>Puniceicoccus</taxon>
    </lineage>
</organism>
<keyword evidence="4" id="KW-0804">Transcription</keyword>
<dbReference type="EMBL" id="JACHVA010000038">
    <property type="protein sequence ID" value="MBC2600823.1"/>
    <property type="molecule type" value="Genomic_DNA"/>
</dbReference>
<sequence>MTRDSLNSLLLTPPQPSTISRAIHGLGGVTTETFLLPDQWMLHFYHYSGRVRIRDHEFSLHPGCATLIPPATQIVFCYEGESPHLYSHFYLPPGSDPAPYYWPADPRVSALEDLLEGALTFHRTHSRRAAARLWEVLLGLSSLLDGGSADSQSQEKLDECLRLMNATTSTTLPIAELADEVGLSQNQLTRLFRSELGCTPVSYRRELKMDRACLLLRHSDLPVKAIACSVGIPDLQAFNKTFRKSRGVSPRQYRADPEGPLIFSQ</sequence>
<dbReference type="PROSITE" id="PS00041">
    <property type="entry name" value="HTH_ARAC_FAMILY_1"/>
    <property type="match status" value="1"/>
</dbReference>
<proteinExistence type="predicted"/>
<dbReference type="AlphaFoldDB" id="A0A7X1AXJ6"/>
<accession>A0A7X1AXJ6</accession>
<evidence type="ECO:0000256" key="3">
    <source>
        <dbReference type="ARBA" id="ARBA00023159"/>
    </source>
</evidence>
<dbReference type="SMART" id="SM00342">
    <property type="entry name" value="HTH_ARAC"/>
    <property type="match status" value="1"/>
</dbReference>
<dbReference type="InterPro" id="IPR050204">
    <property type="entry name" value="AraC_XylS_family_regulators"/>
</dbReference>
<dbReference type="Gene3D" id="1.10.10.60">
    <property type="entry name" value="Homeodomain-like"/>
    <property type="match status" value="2"/>
</dbReference>
<dbReference type="SUPFAM" id="SSF51215">
    <property type="entry name" value="Regulatory protein AraC"/>
    <property type="match status" value="1"/>
</dbReference>
<dbReference type="Proteomes" id="UP000525652">
    <property type="component" value="Unassembled WGS sequence"/>
</dbReference>
<evidence type="ECO:0000259" key="5">
    <source>
        <dbReference type="PROSITE" id="PS01124"/>
    </source>
</evidence>